<evidence type="ECO:0000256" key="1">
    <source>
        <dbReference type="SAM" id="MobiDB-lite"/>
    </source>
</evidence>
<feature type="compositionally biased region" description="Basic and acidic residues" evidence="1">
    <location>
        <begin position="211"/>
        <end position="220"/>
    </location>
</feature>
<dbReference type="InterPro" id="IPR022187">
    <property type="entry name" value="Conjug_transposon_TraM"/>
</dbReference>
<gene>
    <name evidence="3" type="primary">traM</name>
    <name evidence="3" type="ORF">FVR03_18790</name>
</gene>
<dbReference type="Pfam" id="PF12508">
    <property type="entry name" value="Transposon_TraM"/>
    <property type="match status" value="1"/>
</dbReference>
<dbReference type="OrthoDB" id="1453786at2"/>
<sequence>MKTHAEAFLRKRKFLVVLPLLVLPFLALAFWNLGGGQGSRQPRQADAGQNGLNLHLPEAQLKEAAGQDKLSHYEQAKQKARQLSGSPHLLQRLGFAPAQEAEETPQAMDTSVTVFTDPQEAQLNRKLAQLEKAIEPAPSPTGNQQVRQALVSSRASIKRPDGFSQDVDRLEALMQRMGNGNSADDPQLQQLEHMLERILDIQHPGRVAERLARQQQEEQQHAQTLPLSTDQASVTLLEPSVARIQESNLETGTRTGGQQEESFPTSLPINAFYGLQEDPGPGQTGEAGNVVEAAIHETRTLTAGATVKMRLLRDIILAEAPVPAGTLVYGTCRLHGERLHVEVTSILYQGAVLPVVFTAYDLDGQPGLYIPGALTRDAAKQGADRAVSQSLQLPMLSPSVGAQAAGAGIEAAKGLLSRNARQVKVTVTAGHRLLLRDQSTRR</sequence>
<feature type="domain" description="Conjugative transposon TraM C-terminal" evidence="2">
    <location>
        <begin position="291"/>
        <end position="436"/>
    </location>
</feature>
<dbReference type="RefSeq" id="WP_147923313.1">
    <property type="nucleotide sequence ID" value="NZ_VRTY01000090.1"/>
</dbReference>
<feature type="region of interest" description="Disordered" evidence="1">
    <location>
        <begin position="211"/>
        <end position="231"/>
    </location>
</feature>
<keyword evidence="4" id="KW-1185">Reference proteome</keyword>
<evidence type="ECO:0000313" key="4">
    <source>
        <dbReference type="Proteomes" id="UP000321926"/>
    </source>
</evidence>
<comment type="caution">
    <text evidence="3">The sequence shown here is derived from an EMBL/GenBank/DDBJ whole genome shotgun (WGS) entry which is preliminary data.</text>
</comment>
<name>A0A5C8J8K5_9BACT</name>
<evidence type="ECO:0000313" key="3">
    <source>
        <dbReference type="EMBL" id="TXK33752.1"/>
    </source>
</evidence>
<proteinExistence type="predicted"/>
<dbReference type="Proteomes" id="UP000321926">
    <property type="component" value="Unassembled WGS sequence"/>
</dbReference>
<organism evidence="3 4">
    <name type="scientific">Pontibacter qinzhouensis</name>
    <dbReference type="NCBI Taxonomy" id="2603253"/>
    <lineage>
        <taxon>Bacteria</taxon>
        <taxon>Pseudomonadati</taxon>
        <taxon>Bacteroidota</taxon>
        <taxon>Cytophagia</taxon>
        <taxon>Cytophagales</taxon>
        <taxon>Hymenobacteraceae</taxon>
        <taxon>Pontibacter</taxon>
    </lineage>
</organism>
<dbReference type="InterPro" id="IPR055407">
    <property type="entry name" value="TraM_C"/>
</dbReference>
<dbReference type="NCBIfam" id="TIGR03779">
    <property type="entry name" value="Bac_Flav_CT_M"/>
    <property type="match status" value="1"/>
</dbReference>
<accession>A0A5C8J8K5</accession>
<dbReference type="AlphaFoldDB" id="A0A5C8J8K5"/>
<evidence type="ECO:0000259" key="2">
    <source>
        <dbReference type="Pfam" id="PF12508"/>
    </source>
</evidence>
<dbReference type="EMBL" id="VRTY01000090">
    <property type="protein sequence ID" value="TXK33752.1"/>
    <property type="molecule type" value="Genomic_DNA"/>
</dbReference>
<reference evidence="3 4" key="1">
    <citation type="submission" date="2019-08" db="EMBL/GenBank/DDBJ databases">
        <authorList>
            <person name="Shi S."/>
        </authorList>
    </citation>
    <scope>NUCLEOTIDE SEQUENCE [LARGE SCALE GENOMIC DNA]</scope>
    <source>
        <strain evidence="3 4">GY10130</strain>
    </source>
</reference>
<protein>
    <submittedName>
        <fullName evidence="3">Conjugative transposon protein TraM</fullName>
    </submittedName>
</protein>